<accession>A0A0A9DVE6</accession>
<name>A0A0A9DVE6_ARUDO</name>
<dbReference type="EMBL" id="GBRH01208300">
    <property type="protein sequence ID" value="JAD89595.1"/>
    <property type="molecule type" value="Transcribed_RNA"/>
</dbReference>
<dbReference type="AlphaFoldDB" id="A0A0A9DVE6"/>
<sequence>MSMVPDPDYTPLPSGWRPDHEKILLEYIKLTDQQMLEEQRNCIREEGLITPQGYISMLVWGYKKNAVLLPSSKESGAQRSTEDLGSDTDEMDEKELGNEGCQGFPKVAEMS</sequence>
<organism evidence="2">
    <name type="scientific">Arundo donax</name>
    <name type="common">Giant reed</name>
    <name type="synonym">Donax arundinaceus</name>
    <dbReference type="NCBI Taxonomy" id="35708"/>
    <lineage>
        <taxon>Eukaryota</taxon>
        <taxon>Viridiplantae</taxon>
        <taxon>Streptophyta</taxon>
        <taxon>Embryophyta</taxon>
        <taxon>Tracheophyta</taxon>
        <taxon>Spermatophyta</taxon>
        <taxon>Magnoliopsida</taxon>
        <taxon>Liliopsida</taxon>
        <taxon>Poales</taxon>
        <taxon>Poaceae</taxon>
        <taxon>PACMAD clade</taxon>
        <taxon>Arundinoideae</taxon>
        <taxon>Arundineae</taxon>
        <taxon>Arundo</taxon>
    </lineage>
</organism>
<feature type="compositionally biased region" description="Acidic residues" evidence="1">
    <location>
        <begin position="84"/>
        <end position="93"/>
    </location>
</feature>
<reference evidence="2" key="2">
    <citation type="journal article" date="2015" name="Data Brief">
        <title>Shoot transcriptome of the giant reed, Arundo donax.</title>
        <authorList>
            <person name="Barrero R.A."/>
            <person name="Guerrero F.D."/>
            <person name="Moolhuijzen P."/>
            <person name="Goolsby J.A."/>
            <person name="Tidwell J."/>
            <person name="Bellgard S.E."/>
            <person name="Bellgard M.I."/>
        </authorList>
    </citation>
    <scope>NUCLEOTIDE SEQUENCE</scope>
    <source>
        <tissue evidence="2">Shoot tissue taken approximately 20 cm above the soil surface</tissue>
    </source>
</reference>
<dbReference type="PANTHER" id="PTHR34047">
    <property type="entry name" value="NUCLEAR INTRON MATURASE 1, MITOCHONDRIAL-RELATED"/>
    <property type="match status" value="1"/>
</dbReference>
<dbReference type="InterPro" id="IPR051083">
    <property type="entry name" value="GrpII_Intron_Splice-Mob/Def"/>
</dbReference>
<reference evidence="2" key="1">
    <citation type="submission" date="2014-09" db="EMBL/GenBank/DDBJ databases">
        <authorList>
            <person name="Magalhaes I.L.F."/>
            <person name="Oliveira U."/>
            <person name="Santos F.R."/>
            <person name="Vidigal T.H.D.A."/>
            <person name="Brescovit A.D."/>
            <person name="Santos A.J."/>
        </authorList>
    </citation>
    <scope>NUCLEOTIDE SEQUENCE</scope>
    <source>
        <tissue evidence="2">Shoot tissue taken approximately 20 cm above the soil surface</tissue>
    </source>
</reference>
<protein>
    <submittedName>
        <fullName evidence="2">Uncharacterized protein</fullName>
    </submittedName>
</protein>
<evidence type="ECO:0000256" key="1">
    <source>
        <dbReference type="SAM" id="MobiDB-lite"/>
    </source>
</evidence>
<evidence type="ECO:0000313" key="2">
    <source>
        <dbReference type="EMBL" id="JAD89595.1"/>
    </source>
</evidence>
<dbReference type="PANTHER" id="PTHR34047:SF1">
    <property type="entry name" value="NUCLEAR INTRON MATURASE 2, MITOCHONDRIAL"/>
    <property type="match status" value="1"/>
</dbReference>
<feature type="region of interest" description="Disordered" evidence="1">
    <location>
        <begin position="71"/>
        <end position="111"/>
    </location>
</feature>
<proteinExistence type="predicted"/>